<sequence>MTFRRRNGWRFFRIFTKKTSSGEPLGYFQMRSYIEMMVIERRFKRYLLHGNRLAG</sequence>
<keyword evidence="2" id="KW-1185">Reference proteome</keyword>
<protein>
    <submittedName>
        <fullName evidence="1">Uncharacterized protein</fullName>
    </submittedName>
</protein>
<evidence type="ECO:0000313" key="2">
    <source>
        <dbReference type="Proteomes" id="UP000593574"/>
    </source>
</evidence>
<comment type="caution">
    <text evidence="1">The sequence shown here is derived from an EMBL/GenBank/DDBJ whole genome shotgun (WGS) entry which is preliminary data.</text>
</comment>
<proteinExistence type="predicted"/>
<name>A0A7J9B4A7_9ROSI</name>
<dbReference type="Proteomes" id="UP000593574">
    <property type="component" value="Unassembled WGS sequence"/>
</dbReference>
<gene>
    <name evidence="1" type="ORF">Golax_025693</name>
</gene>
<organism evidence="1 2">
    <name type="scientific">Gossypium laxum</name>
    <dbReference type="NCBI Taxonomy" id="34288"/>
    <lineage>
        <taxon>Eukaryota</taxon>
        <taxon>Viridiplantae</taxon>
        <taxon>Streptophyta</taxon>
        <taxon>Embryophyta</taxon>
        <taxon>Tracheophyta</taxon>
        <taxon>Spermatophyta</taxon>
        <taxon>Magnoliopsida</taxon>
        <taxon>eudicotyledons</taxon>
        <taxon>Gunneridae</taxon>
        <taxon>Pentapetalae</taxon>
        <taxon>rosids</taxon>
        <taxon>malvids</taxon>
        <taxon>Malvales</taxon>
        <taxon>Malvaceae</taxon>
        <taxon>Malvoideae</taxon>
        <taxon>Gossypium</taxon>
    </lineage>
</organism>
<evidence type="ECO:0000313" key="1">
    <source>
        <dbReference type="EMBL" id="MBA0730444.1"/>
    </source>
</evidence>
<reference evidence="1 2" key="1">
    <citation type="journal article" date="2019" name="Genome Biol. Evol.">
        <title>Insights into the evolution of the New World diploid cottons (Gossypium, subgenus Houzingenia) based on genome sequencing.</title>
        <authorList>
            <person name="Grover C.E."/>
            <person name="Arick M.A. 2nd"/>
            <person name="Thrash A."/>
            <person name="Conover J.L."/>
            <person name="Sanders W.S."/>
            <person name="Peterson D.G."/>
            <person name="Frelichowski J.E."/>
            <person name="Scheffler J.A."/>
            <person name="Scheffler B.E."/>
            <person name="Wendel J.F."/>
        </authorList>
    </citation>
    <scope>NUCLEOTIDE SEQUENCE [LARGE SCALE GENOMIC DNA]</scope>
    <source>
        <strain evidence="1">4</strain>
        <tissue evidence="1">Leaf</tissue>
    </source>
</reference>
<dbReference type="EMBL" id="JABEZV010445154">
    <property type="protein sequence ID" value="MBA0730444.1"/>
    <property type="molecule type" value="Genomic_DNA"/>
</dbReference>
<dbReference type="AlphaFoldDB" id="A0A7J9B4A7"/>
<accession>A0A7J9B4A7</accession>